<dbReference type="AlphaFoldDB" id="A0A0G0JW19"/>
<evidence type="ECO:0000256" key="2">
    <source>
        <dbReference type="SAM" id="Phobius"/>
    </source>
</evidence>
<feature type="compositionally biased region" description="Low complexity" evidence="1">
    <location>
        <begin position="311"/>
        <end position="335"/>
    </location>
</feature>
<feature type="compositionally biased region" description="Polar residues" evidence="1">
    <location>
        <begin position="298"/>
        <end position="310"/>
    </location>
</feature>
<feature type="compositionally biased region" description="Polar residues" evidence="1">
    <location>
        <begin position="172"/>
        <end position="184"/>
    </location>
</feature>
<reference evidence="3 4" key="1">
    <citation type="journal article" date="2015" name="Nature">
        <title>rRNA introns, odd ribosomes, and small enigmatic genomes across a large radiation of phyla.</title>
        <authorList>
            <person name="Brown C.T."/>
            <person name="Hug L.A."/>
            <person name="Thomas B.C."/>
            <person name="Sharon I."/>
            <person name="Castelle C.J."/>
            <person name="Singh A."/>
            <person name="Wilkins M.J."/>
            <person name="Williams K.H."/>
            <person name="Banfield J.F."/>
        </authorList>
    </citation>
    <scope>NUCLEOTIDE SEQUENCE [LARGE SCALE GENOMIC DNA]</scope>
</reference>
<feature type="compositionally biased region" description="Polar residues" evidence="1">
    <location>
        <begin position="249"/>
        <end position="262"/>
    </location>
</feature>
<keyword evidence="2" id="KW-0812">Transmembrane</keyword>
<feature type="compositionally biased region" description="Polar residues" evidence="1">
    <location>
        <begin position="69"/>
        <end position="102"/>
    </location>
</feature>
<evidence type="ECO:0000313" key="4">
    <source>
        <dbReference type="Proteomes" id="UP000034235"/>
    </source>
</evidence>
<feature type="transmembrane region" description="Helical" evidence="2">
    <location>
        <begin position="220"/>
        <end position="242"/>
    </location>
</feature>
<proteinExistence type="predicted"/>
<comment type="caution">
    <text evidence="3">The sequence shown here is derived from an EMBL/GenBank/DDBJ whole genome shotgun (WGS) entry which is preliminary data.</text>
</comment>
<evidence type="ECO:0000313" key="3">
    <source>
        <dbReference type="EMBL" id="KKQ67295.1"/>
    </source>
</evidence>
<protein>
    <submittedName>
        <fullName evidence="3">Uncharacterized protein</fullName>
    </submittedName>
</protein>
<accession>A0A0G0JW19</accession>
<keyword evidence="2" id="KW-0472">Membrane</keyword>
<dbReference type="Proteomes" id="UP000034235">
    <property type="component" value="Unassembled WGS sequence"/>
</dbReference>
<feature type="compositionally biased region" description="Pro residues" evidence="1">
    <location>
        <begin position="104"/>
        <end position="131"/>
    </location>
</feature>
<organism evidence="3 4">
    <name type="scientific">Candidatus Daviesbacteria bacterium GW2011_GWA2_38_24</name>
    <dbReference type="NCBI Taxonomy" id="1618422"/>
    <lineage>
        <taxon>Bacteria</taxon>
        <taxon>Candidatus Daviesiibacteriota</taxon>
    </lineage>
</organism>
<feature type="region of interest" description="Disordered" evidence="1">
    <location>
        <begin position="249"/>
        <end position="335"/>
    </location>
</feature>
<feature type="region of interest" description="Disordered" evidence="1">
    <location>
        <begin position="1"/>
        <end position="137"/>
    </location>
</feature>
<dbReference type="PRINTS" id="PR01217">
    <property type="entry name" value="PRICHEXTENSN"/>
</dbReference>
<feature type="region of interest" description="Disordered" evidence="1">
    <location>
        <begin position="156"/>
        <end position="184"/>
    </location>
</feature>
<keyword evidence="2" id="KW-1133">Transmembrane helix</keyword>
<name>A0A0G0JW19_9BACT</name>
<feature type="compositionally biased region" description="Low complexity" evidence="1">
    <location>
        <begin position="1"/>
        <end position="14"/>
    </location>
</feature>
<sequence length="335" mass="35129">MDNNNQSAQNNNPNLPVDLNSPADTDLNTPVATQMAEPTASDMLNQATTPDWNTLQTSVDSLNIPAPSLMTTSDIPNTPQPADTFTPNFDPNQPFTPQTVPETPQLPPEVQQPPSIPPENPTPPTSIPTWPPVQEQTPPLVDNAAAVQSVVATLQGQTPQPIPPVEEPAPTDLSQLSASSPTGVPTTIYTPPVSSDSLVINQKPIPEVAGATQSKIPLKLIITGVLVLLLVTAASVYFLFFANGAAPETSSLPAETQDQTPLTNPPGQLPQNALVPPGGTEMPATPTAQIQPDPEATNGATQTFGTLNKGSSTPSASPTSALELLRQRQQQSNQQ</sequence>
<feature type="compositionally biased region" description="Polar residues" evidence="1">
    <location>
        <begin position="22"/>
        <end position="32"/>
    </location>
</feature>
<evidence type="ECO:0000256" key="1">
    <source>
        <dbReference type="SAM" id="MobiDB-lite"/>
    </source>
</evidence>
<dbReference type="EMBL" id="LBUP01000001">
    <property type="protein sequence ID" value="KKQ67295.1"/>
    <property type="molecule type" value="Genomic_DNA"/>
</dbReference>
<feature type="compositionally biased region" description="Polar residues" evidence="1">
    <location>
        <begin position="42"/>
        <end position="61"/>
    </location>
</feature>
<gene>
    <name evidence="3" type="ORF">US86_C0001G0222</name>
</gene>